<evidence type="ECO:0000256" key="9">
    <source>
        <dbReference type="RuleBase" id="RU365022"/>
    </source>
</evidence>
<proteinExistence type="inferred from homology"/>
<organism evidence="11 12">
    <name type="scientific">Calderihabitans maritimus</name>
    <dbReference type="NCBI Taxonomy" id="1246530"/>
    <lineage>
        <taxon>Bacteria</taxon>
        <taxon>Bacillati</taxon>
        <taxon>Bacillota</taxon>
        <taxon>Clostridia</taxon>
        <taxon>Neomoorellales</taxon>
        <taxon>Calderihabitantaceae</taxon>
        <taxon>Calderihabitans</taxon>
    </lineage>
</organism>
<evidence type="ECO:0000256" key="7">
    <source>
        <dbReference type="ARBA" id="ARBA00023118"/>
    </source>
</evidence>
<evidence type="ECO:0000256" key="3">
    <source>
        <dbReference type="ARBA" id="ARBA00022801"/>
    </source>
</evidence>
<keyword evidence="8 9" id="KW-0464">Manganese</keyword>
<dbReference type="PANTHER" id="PTHR37168:SF1">
    <property type="entry name" value="CRISPR-ASSOCIATED EXONUCLEASE CAS4"/>
    <property type="match status" value="1"/>
</dbReference>
<accession>A0A1Z5HVP1</accession>
<comment type="cofactor">
    <cofactor evidence="9">
        <name>iron-sulfur cluster</name>
        <dbReference type="ChEBI" id="CHEBI:30408"/>
    </cofactor>
</comment>
<dbReference type="GO" id="GO:0004527">
    <property type="term" value="F:exonuclease activity"/>
    <property type="evidence" value="ECO:0007669"/>
    <property type="project" value="UniProtKB-KW"/>
</dbReference>
<dbReference type="Gene3D" id="3.90.320.10">
    <property type="match status" value="1"/>
</dbReference>
<comment type="caution">
    <text evidence="11">The sequence shown here is derived from an EMBL/GenBank/DDBJ whole genome shotgun (WGS) entry which is preliminary data.</text>
</comment>
<comment type="cofactor">
    <cofactor evidence="9">
        <name>Mg(2+)</name>
        <dbReference type="ChEBI" id="CHEBI:18420"/>
    </cofactor>
    <cofactor evidence="9">
        <name>Mn(2+)</name>
        <dbReference type="ChEBI" id="CHEBI:29035"/>
    </cofactor>
    <text evidence="9">Mg(2+) or Mn(2+) required for ssDNA cleavage activity.</text>
</comment>
<evidence type="ECO:0000259" key="10">
    <source>
        <dbReference type="Pfam" id="PF01930"/>
    </source>
</evidence>
<dbReference type="InterPro" id="IPR022765">
    <property type="entry name" value="Dna2/Cas4_DUF83"/>
</dbReference>
<evidence type="ECO:0000256" key="1">
    <source>
        <dbReference type="ARBA" id="ARBA00022722"/>
    </source>
</evidence>
<dbReference type="PANTHER" id="PTHR37168">
    <property type="entry name" value="CRISPR-ASSOCIATED EXONUCLEASE CAS4"/>
    <property type="match status" value="1"/>
</dbReference>
<dbReference type="EC" id="3.1.12.1" evidence="9"/>
<dbReference type="Proteomes" id="UP000197032">
    <property type="component" value="Unassembled WGS sequence"/>
</dbReference>
<gene>
    <name evidence="11" type="ORF">KKC1_25250</name>
</gene>
<dbReference type="GO" id="GO:0051607">
    <property type="term" value="P:defense response to virus"/>
    <property type="evidence" value="ECO:0007669"/>
    <property type="project" value="UniProtKB-KW"/>
</dbReference>
<dbReference type="AlphaFoldDB" id="A0A1Z5HVP1"/>
<keyword evidence="1 9" id="KW-0540">Nuclease</keyword>
<evidence type="ECO:0000256" key="2">
    <source>
        <dbReference type="ARBA" id="ARBA00022723"/>
    </source>
</evidence>
<keyword evidence="12" id="KW-1185">Reference proteome</keyword>
<dbReference type="GO" id="GO:0051536">
    <property type="term" value="F:iron-sulfur cluster binding"/>
    <property type="evidence" value="ECO:0007669"/>
    <property type="project" value="UniProtKB-KW"/>
</dbReference>
<evidence type="ECO:0000256" key="5">
    <source>
        <dbReference type="ARBA" id="ARBA00023004"/>
    </source>
</evidence>
<evidence type="ECO:0000313" key="11">
    <source>
        <dbReference type="EMBL" id="GAW93391.1"/>
    </source>
</evidence>
<comment type="similarity">
    <text evidence="9">Belongs to the CRISPR-associated exonuclease Cas4 family.</text>
</comment>
<keyword evidence="4 9" id="KW-0269">Exonuclease</keyword>
<keyword evidence="5 9" id="KW-0408">Iron</keyword>
<protein>
    <recommendedName>
        <fullName evidence="9">CRISPR-associated exonuclease Cas4</fullName>
        <ecNumber evidence="9">3.1.12.1</ecNumber>
    </recommendedName>
</protein>
<dbReference type="NCBIfam" id="TIGR00372">
    <property type="entry name" value="cas4"/>
    <property type="match status" value="1"/>
</dbReference>
<reference evidence="12" key="1">
    <citation type="journal article" date="2017" name="Appl. Environ. Microbiol.">
        <title>Genomic analysis of Calderihabitans maritimus KKC1, a thermophilic hydrogenogenic carboxydotrophic bacterium isolated from marine sediment.</title>
        <authorList>
            <person name="Omae K."/>
            <person name="Yoneda Y."/>
            <person name="Fukuyama Y."/>
            <person name="Yoshida T."/>
            <person name="Sako Y."/>
        </authorList>
    </citation>
    <scope>NUCLEOTIDE SEQUENCE [LARGE SCALE GENOMIC DNA]</scope>
    <source>
        <strain evidence="12">KKC1</strain>
    </source>
</reference>
<dbReference type="RefSeq" id="WP_238134288.1">
    <property type="nucleotide sequence ID" value="NZ_BDGJ01000126.1"/>
</dbReference>
<evidence type="ECO:0000256" key="8">
    <source>
        <dbReference type="ARBA" id="ARBA00023211"/>
    </source>
</evidence>
<dbReference type="InterPro" id="IPR013343">
    <property type="entry name" value="CRISPR-assoc_prot_Cas4"/>
</dbReference>
<sequence length="178" mass="21179">MMNDTAAVELEWTRITGTLVSYYFICRRKLWLHAKGLNLENVSGNADVIKGRILHETRFKRESSRNFDFDNVKIDFFKYGDQVYVHEVKKSKKFEEAHIWQLKYYIYTLQNRGVNCSAGVLHYPANMRKVDIQLTEKDKDLLEQALEDIQHILQEDHPPARLDKKFCRKCAYFDFCYV</sequence>
<keyword evidence="2 9" id="KW-0479">Metal-binding</keyword>
<comment type="function">
    <text evidence="9">CRISPR (clustered regularly interspaced short palindromic repeat) is an adaptive immune system that provides protection against mobile genetic elements (viruses, transposable elements and conjugative plasmids). CRISPR clusters contain sequences complementary to antecedent mobile elements and target invading nucleic acids. CRISPR clusters are transcribed and processed into CRISPR RNA (crRNA).</text>
</comment>
<name>A0A1Z5HVP1_9FIRM</name>
<keyword evidence="6 9" id="KW-0411">Iron-sulfur</keyword>
<feature type="domain" description="DUF83" evidence="10">
    <location>
        <begin position="16"/>
        <end position="177"/>
    </location>
</feature>
<evidence type="ECO:0000313" key="12">
    <source>
        <dbReference type="Proteomes" id="UP000197032"/>
    </source>
</evidence>
<dbReference type="InterPro" id="IPR011604">
    <property type="entry name" value="PDDEXK-like_dom_sf"/>
</dbReference>
<dbReference type="Pfam" id="PF01930">
    <property type="entry name" value="Cas_Cas4"/>
    <property type="match status" value="1"/>
</dbReference>
<dbReference type="EMBL" id="BDGJ01000126">
    <property type="protein sequence ID" value="GAW93391.1"/>
    <property type="molecule type" value="Genomic_DNA"/>
</dbReference>
<evidence type="ECO:0000256" key="6">
    <source>
        <dbReference type="ARBA" id="ARBA00023014"/>
    </source>
</evidence>
<evidence type="ECO:0000256" key="4">
    <source>
        <dbReference type="ARBA" id="ARBA00022839"/>
    </source>
</evidence>
<keyword evidence="3 9" id="KW-0378">Hydrolase</keyword>
<keyword evidence="7 9" id="KW-0051">Antiviral defense</keyword>
<dbReference type="GO" id="GO:0046872">
    <property type="term" value="F:metal ion binding"/>
    <property type="evidence" value="ECO:0007669"/>
    <property type="project" value="UniProtKB-KW"/>
</dbReference>